<dbReference type="InterPro" id="IPR036758">
    <property type="entry name" value="At5g01610-like"/>
</dbReference>
<dbReference type="Pfam" id="PF04398">
    <property type="entry name" value="DUF538"/>
    <property type="match status" value="1"/>
</dbReference>
<evidence type="ECO:0000313" key="1">
    <source>
        <dbReference type="EMBL" id="KAH7282004.1"/>
    </source>
</evidence>
<dbReference type="EMBL" id="CM035440">
    <property type="protein sequence ID" value="KAH7282004.1"/>
    <property type="molecule type" value="Genomic_DNA"/>
</dbReference>
<accession>A0A8T2QE97</accession>
<protein>
    <submittedName>
        <fullName evidence="1">Uncharacterized protein</fullName>
    </submittedName>
</protein>
<comment type="caution">
    <text evidence="1">The sequence shown here is derived from an EMBL/GenBank/DDBJ whole genome shotgun (WGS) entry which is preliminary data.</text>
</comment>
<keyword evidence="2" id="KW-1185">Reference proteome</keyword>
<evidence type="ECO:0000313" key="2">
    <source>
        <dbReference type="Proteomes" id="UP000825935"/>
    </source>
</evidence>
<proteinExistence type="predicted"/>
<dbReference type="Gene3D" id="2.30.240.10">
    <property type="entry name" value="At5g01610-like"/>
    <property type="match status" value="1"/>
</dbReference>
<name>A0A8T2QE97_CERRI</name>
<dbReference type="InterPro" id="IPR007493">
    <property type="entry name" value="DUF538"/>
</dbReference>
<sequence length="153" mass="17347">MATLAMESAEVIEKPVFFPEIRDKAIVTFGEECSAKSDELLRGYELPDGLLPLKDVVEGGWVEETGFVWMVLGDAQQHHFAKADRFCYYDELITCTVSPKRMKDIHGVKAKDFGIWVPINEIYIDEKNPETIVFKSIMGLSRSFPVSHFVKDA</sequence>
<dbReference type="OMA" id="PVNEMEV"/>
<dbReference type="PANTHER" id="PTHR31676">
    <property type="entry name" value="T31J12.3 PROTEIN-RELATED"/>
    <property type="match status" value="1"/>
</dbReference>
<dbReference type="AlphaFoldDB" id="A0A8T2QE97"/>
<reference evidence="1" key="1">
    <citation type="submission" date="2021-08" db="EMBL/GenBank/DDBJ databases">
        <title>WGS assembly of Ceratopteris richardii.</title>
        <authorList>
            <person name="Marchant D.B."/>
            <person name="Chen G."/>
            <person name="Jenkins J."/>
            <person name="Shu S."/>
            <person name="Leebens-Mack J."/>
            <person name="Grimwood J."/>
            <person name="Schmutz J."/>
            <person name="Soltis P."/>
            <person name="Soltis D."/>
            <person name="Chen Z.-H."/>
        </authorList>
    </citation>
    <scope>NUCLEOTIDE SEQUENCE</scope>
    <source>
        <strain evidence="1">Whitten #5841</strain>
        <tissue evidence="1">Leaf</tissue>
    </source>
</reference>
<dbReference type="OrthoDB" id="1878965at2759"/>
<gene>
    <name evidence="1" type="ORF">KP509_35G007700</name>
</gene>
<dbReference type="PANTHER" id="PTHR31676:SF7">
    <property type="entry name" value="DUF538 DOMAIN-CONTAINING PROTEIN"/>
    <property type="match status" value="1"/>
</dbReference>
<dbReference type="Proteomes" id="UP000825935">
    <property type="component" value="Chromosome 35"/>
</dbReference>
<dbReference type="SUPFAM" id="SSF141562">
    <property type="entry name" value="At5g01610-like"/>
    <property type="match status" value="1"/>
</dbReference>
<organism evidence="1 2">
    <name type="scientific">Ceratopteris richardii</name>
    <name type="common">Triangle waterfern</name>
    <dbReference type="NCBI Taxonomy" id="49495"/>
    <lineage>
        <taxon>Eukaryota</taxon>
        <taxon>Viridiplantae</taxon>
        <taxon>Streptophyta</taxon>
        <taxon>Embryophyta</taxon>
        <taxon>Tracheophyta</taxon>
        <taxon>Polypodiopsida</taxon>
        <taxon>Polypodiidae</taxon>
        <taxon>Polypodiales</taxon>
        <taxon>Pteridineae</taxon>
        <taxon>Pteridaceae</taxon>
        <taxon>Parkerioideae</taxon>
        <taxon>Ceratopteris</taxon>
    </lineage>
</organism>